<evidence type="ECO:0000313" key="2">
    <source>
        <dbReference type="Proteomes" id="UP000593758"/>
    </source>
</evidence>
<accession>A0A7M1T0Z3</accession>
<dbReference type="AlphaFoldDB" id="A0A7M1T0Z3"/>
<gene>
    <name evidence="1" type="ORF">IM660_06685</name>
</gene>
<dbReference type="KEGG" id="halt:IM660_06685"/>
<name>A0A7M1T0Z3_9MICO</name>
<keyword evidence="2" id="KW-1185">Reference proteome</keyword>
<dbReference type="InterPro" id="IPR036514">
    <property type="entry name" value="SGNH_hydro_sf"/>
</dbReference>
<dbReference type="CDD" id="cd00229">
    <property type="entry name" value="SGNH_hydrolase"/>
    <property type="match status" value="1"/>
</dbReference>
<protein>
    <submittedName>
        <fullName evidence="1">SGNH/GDSL hydrolase family protein</fullName>
    </submittedName>
</protein>
<organism evidence="1 2">
    <name type="scientific">Ruania alkalisoli</name>
    <dbReference type="NCBI Taxonomy" id="2779775"/>
    <lineage>
        <taxon>Bacteria</taxon>
        <taxon>Bacillati</taxon>
        <taxon>Actinomycetota</taxon>
        <taxon>Actinomycetes</taxon>
        <taxon>Micrococcales</taxon>
        <taxon>Ruaniaceae</taxon>
        <taxon>Ruania</taxon>
    </lineage>
</organism>
<dbReference type="SUPFAM" id="SSF52266">
    <property type="entry name" value="SGNH hydrolase"/>
    <property type="match status" value="1"/>
</dbReference>
<dbReference type="GO" id="GO:0016787">
    <property type="term" value="F:hydrolase activity"/>
    <property type="evidence" value="ECO:0007669"/>
    <property type="project" value="UniProtKB-KW"/>
</dbReference>
<sequence>MLLLGDSVAAGQALPLSQAVASSGAYFVDETSTGGGNVVGPNAEAQWEELPERLAEAEGGVVVYQITSYDWGTREDQREAYVRLASVAADSDADLLLVSMPPIEPDEFYADHMDELAATSEVAAEVAAQDDGTEFLDASEVWGEEYSREHDGQVYRSSDGIHTCPQGAAEFASWLLDELVGLYPGFEPADAEEWANAGWSSDELFTGC</sequence>
<dbReference type="Proteomes" id="UP000593758">
    <property type="component" value="Chromosome"/>
</dbReference>
<evidence type="ECO:0000313" key="1">
    <source>
        <dbReference type="EMBL" id="QOR72632.1"/>
    </source>
</evidence>
<dbReference type="Gene3D" id="3.40.50.1110">
    <property type="entry name" value="SGNH hydrolase"/>
    <property type="match status" value="1"/>
</dbReference>
<dbReference type="EMBL" id="CP063169">
    <property type="protein sequence ID" value="QOR72632.1"/>
    <property type="molecule type" value="Genomic_DNA"/>
</dbReference>
<keyword evidence="1" id="KW-0378">Hydrolase</keyword>
<reference evidence="1 2" key="1">
    <citation type="submission" date="2020-10" db="EMBL/GenBank/DDBJ databases">
        <title>Haloactinobacterium sp. RN3S43, a bacterium isolated from saline soil.</title>
        <authorList>
            <person name="Sun J.-Q."/>
        </authorList>
    </citation>
    <scope>NUCLEOTIDE SEQUENCE [LARGE SCALE GENOMIC DNA]</scope>
    <source>
        <strain evidence="1 2">RN3S43</strain>
    </source>
</reference>
<proteinExistence type="predicted"/>